<protein>
    <submittedName>
        <fullName evidence="1">Uncharacterized protein</fullName>
    </submittedName>
</protein>
<reference evidence="1 2" key="1">
    <citation type="journal article" date="2015" name="Nature">
        <title>rRNA introns, odd ribosomes, and small enigmatic genomes across a large radiation of phyla.</title>
        <authorList>
            <person name="Brown C.T."/>
            <person name="Hug L.A."/>
            <person name="Thomas B.C."/>
            <person name="Sharon I."/>
            <person name="Castelle C.J."/>
            <person name="Singh A."/>
            <person name="Wilkins M.J."/>
            <person name="Williams K.H."/>
            <person name="Banfield J.F."/>
        </authorList>
    </citation>
    <scope>NUCLEOTIDE SEQUENCE [LARGE SCALE GENOMIC DNA]</scope>
</reference>
<accession>A0A0G0C4Y0</accession>
<dbReference type="AlphaFoldDB" id="A0A0G0C4Y0"/>
<evidence type="ECO:0000313" key="2">
    <source>
        <dbReference type="Proteomes" id="UP000034457"/>
    </source>
</evidence>
<name>A0A0G0C4Y0_9BACT</name>
<evidence type="ECO:0000313" key="1">
    <source>
        <dbReference type="EMBL" id="KKP71151.1"/>
    </source>
</evidence>
<proteinExistence type="predicted"/>
<organism evidence="1 2">
    <name type="scientific">Candidatus Roizmanbacteria bacterium GW2011_GWA2_35_19</name>
    <dbReference type="NCBI Taxonomy" id="1618478"/>
    <lineage>
        <taxon>Bacteria</taxon>
        <taxon>Candidatus Roizmaniibacteriota</taxon>
    </lineage>
</organism>
<sequence>MILNFYSWDFYFNQYPKRAVVTRAWQCGYRELADYVKSNYNNFDKFYITRKNGQPYIYFLFYFKYLPSEYQKQAVLTPPDEYGFGQIKEFDKFYFELPSTKDINKSVIIGYPDDFEEDEKPYLKEIKVGPETMFMIKEIK</sequence>
<dbReference type="Proteomes" id="UP000034457">
    <property type="component" value="Unassembled WGS sequence"/>
</dbReference>
<gene>
    <name evidence="1" type="ORF">UR68_C0037G0007</name>
</gene>
<dbReference type="EMBL" id="LBQC01000037">
    <property type="protein sequence ID" value="KKP71151.1"/>
    <property type="molecule type" value="Genomic_DNA"/>
</dbReference>
<comment type="caution">
    <text evidence="1">The sequence shown here is derived from an EMBL/GenBank/DDBJ whole genome shotgun (WGS) entry which is preliminary data.</text>
</comment>